<sequence length="214" mass="22445">MSRIHAAVGVVGALLATMAGATEVAVSGLFPGKALLVIDGGRPTLVAPGRTVAGVRVVAIHGEQVVVDVDGQRKALRLGERVVNRGGGAAPGSVVNLHADGRGHFVTIGTINGSTMRFIVDTGASFVSLGRADAERAGIDYRKHGRPSAAQTANGIVRTWIVKLNTVKVGDVTLHNVDAAVHDTDLPVALLGMSFLNRMEMQREGDTLTLRRRY</sequence>
<accession>A0A6C1B5C7</accession>
<dbReference type="Pfam" id="PF13975">
    <property type="entry name" value="gag-asp_proteas"/>
    <property type="match status" value="1"/>
</dbReference>
<dbReference type="InterPro" id="IPR021109">
    <property type="entry name" value="Peptidase_aspartic_dom_sf"/>
</dbReference>
<dbReference type="InterPro" id="IPR001969">
    <property type="entry name" value="Aspartic_peptidase_AS"/>
</dbReference>
<proteinExistence type="predicted"/>
<dbReference type="EC" id="3.4.23.-" evidence="2"/>
<dbReference type="EMBL" id="CP048836">
    <property type="protein sequence ID" value="QID18229.1"/>
    <property type="molecule type" value="Genomic_DNA"/>
</dbReference>
<evidence type="ECO:0000256" key="1">
    <source>
        <dbReference type="SAM" id="SignalP"/>
    </source>
</evidence>
<keyword evidence="2" id="KW-0645">Protease</keyword>
<dbReference type="SUPFAM" id="SSF50630">
    <property type="entry name" value="Acid proteases"/>
    <property type="match status" value="1"/>
</dbReference>
<dbReference type="InterPro" id="IPR011969">
    <property type="entry name" value="Clan_AA_Asp_peptidase_C"/>
</dbReference>
<evidence type="ECO:0000313" key="3">
    <source>
        <dbReference type="Proteomes" id="UP000501991"/>
    </source>
</evidence>
<dbReference type="GO" id="GO:0004190">
    <property type="term" value="F:aspartic-type endopeptidase activity"/>
    <property type="evidence" value="ECO:0007669"/>
    <property type="project" value="InterPro"/>
</dbReference>
<dbReference type="AlphaFoldDB" id="A0A6C1B5C7"/>
<dbReference type="RefSeq" id="WP_173765689.1">
    <property type="nucleotide sequence ID" value="NZ_CP048836.1"/>
</dbReference>
<keyword evidence="3" id="KW-1185">Reference proteome</keyword>
<reference evidence="2 3" key="1">
    <citation type="submission" date="2020-02" db="EMBL/GenBank/DDBJ databases">
        <title>Nitrogenibacter mangrovi gen. nov., sp. nov. isolated from mangrove sediment, a denitrifying betaproteobacterium.</title>
        <authorList>
            <person name="Liao H."/>
            <person name="Tian Y."/>
        </authorList>
    </citation>
    <scope>NUCLEOTIDE SEQUENCE [LARGE SCALE GENOMIC DNA]</scope>
    <source>
        <strain evidence="2 3">M9-3-2</strain>
    </source>
</reference>
<dbReference type="PROSITE" id="PS00141">
    <property type="entry name" value="ASP_PROTEASE"/>
    <property type="match status" value="1"/>
</dbReference>
<protein>
    <submittedName>
        <fullName evidence="2">TIGR02281 family clan AA aspartic protease</fullName>
        <ecNumber evidence="2">3.4.23.-</ecNumber>
    </submittedName>
</protein>
<keyword evidence="2" id="KW-0378">Hydrolase</keyword>
<name>A0A6C1B5C7_9RHOO</name>
<dbReference type="KEGG" id="azq:G3580_11630"/>
<feature type="signal peptide" evidence="1">
    <location>
        <begin position="1"/>
        <end position="21"/>
    </location>
</feature>
<dbReference type="CDD" id="cd05483">
    <property type="entry name" value="retropepsin_like_bacteria"/>
    <property type="match status" value="1"/>
</dbReference>
<organism evidence="2 3">
    <name type="scientific">Nitrogeniibacter mangrovi</name>
    <dbReference type="NCBI Taxonomy" id="2016596"/>
    <lineage>
        <taxon>Bacteria</taxon>
        <taxon>Pseudomonadati</taxon>
        <taxon>Pseudomonadota</taxon>
        <taxon>Betaproteobacteria</taxon>
        <taxon>Rhodocyclales</taxon>
        <taxon>Zoogloeaceae</taxon>
        <taxon>Nitrogeniibacter</taxon>
    </lineage>
</organism>
<dbReference type="Gene3D" id="2.40.70.10">
    <property type="entry name" value="Acid Proteases"/>
    <property type="match status" value="1"/>
</dbReference>
<dbReference type="NCBIfam" id="TIGR02281">
    <property type="entry name" value="clan_AA_DTGA"/>
    <property type="match status" value="1"/>
</dbReference>
<dbReference type="InterPro" id="IPR034122">
    <property type="entry name" value="Retropepsin-like_bacterial"/>
</dbReference>
<dbReference type="Proteomes" id="UP000501991">
    <property type="component" value="Chromosome"/>
</dbReference>
<keyword evidence="1" id="KW-0732">Signal</keyword>
<feature type="chain" id="PRO_5025348230" evidence="1">
    <location>
        <begin position="22"/>
        <end position="214"/>
    </location>
</feature>
<dbReference type="GO" id="GO:0006508">
    <property type="term" value="P:proteolysis"/>
    <property type="evidence" value="ECO:0007669"/>
    <property type="project" value="UniProtKB-KW"/>
</dbReference>
<evidence type="ECO:0000313" key="2">
    <source>
        <dbReference type="EMBL" id="QID18229.1"/>
    </source>
</evidence>
<gene>
    <name evidence="2" type="ORF">G3580_11630</name>
</gene>